<dbReference type="GO" id="GO:0005840">
    <property type="term" value="C:ribosome"/>
    <property type="evidence" value="ECO:0007669"/>
    <property type="project" value="UniProtKB-KW"/>
</dbReference>
<dbReference type="KEGG" id="trz:GWP43_01675"/>
<keyword evidence="2 7" id="KW-0699">rRNA-binding</keyword>
<dbReference type="FunFam" id="1.10.1900.20:FF:000001">
    <property type="entry name" value="50S ribosomal protein L20"/>
    <property type="match status" value="1"/>
</dbReference>
<dbReference type="GO" id="GO:0003735">
    <property type="term" value="F:structural constituent of ribosome"/>
    <property type="evidence" value="ECO:0007669"/>
    <property type="project" value="InterPro"/>
</dbReference>
<dbReference type="HAMAP" id="MF_00382">
    <property type="entry name" value="Ribosomal_bL20"/>
    <property type="match status" value="1"/>
</dbReference>
<name>A0A6P1XXX0_9SPIR</name>
<evidence type="ECO:0000256" key="1">
    <source>
        <dbReference type="ARBA" id="ARBA00007698"/>
    </source>
</evidence>
<proteinExistence type="inferred from homology"/>
<keyword evidence="4 7" id="KW-0689">Ribosomal protein</keyword>
<dbReference type="GO" id="GO:0006412">
    <property type="term" value="P:translation"/>
    <property type="evidence" value="ECO:0007669"/>
    <property type="project" value="InterPro"/>
</dbReference>
<dbReference type="GO" id="GO:0019843">
    <property type="term" value="F:rRNA binding"/>
    <property type="evidence" value="ECO:0007669"/>
    <property type="project" value="UniProtKB-UniRule"/>
</dbReference>
<keyword evidence="3 7" id="KW-0694">RNA-binding</keyword>
<evidence type="ECO:0000256" key="8">
    <source>
        <dbReference type="RuleBase" id="RU000560"/>
    </source>
</evidence>
<sequence>MPRSLCSNKRIHRRKKILKLAKGFRGRRGTNYKAAKDAVVKALTHSFEARRDRKGDMRRLWISRINAAVRAEGMSYSRFINGMAKAGIALNRKALSNMAIEDPAAFKSVVEQSKKALGV</sequence>
<organism evidence="9 10">
    <name type="scientific">Treponema vincentii</name>
    <dbReference type="NCBI Taxonomy" id="69710"/>
    <lineage>
        <taxon>Bacteria</taxon>
        <taxon>Pseudomonadati</taxon>
        <taxon>Spirochaetota</taxon>
        <taxon>Spirochaetia</taxon>
        <taxon>Spirochaetales</taxon>
        <taxon>Treponemataceae</taxon>
        <taxon>Treponema</taxon>
    </lineage>
</organism>
<dbReference type="EMBL" id="CP048020">
    <property type="protein sequence ID" value="QHX42366.1"/>
    <property type="molecule type" value="Genomic_DNA"/>
</dbReference>
<evidence type="ECO:0000313" key="10">
    <source>
        <dbReference type="Proteomes" id="UP000464374"/>
    </source>
</evidence>
<evidence type="ECO:0000256" key="5">
    <source>
        <dbReference type="ARBA" id="ARBA00023274"/>
    </source>
</evidence>
<evidence type="ECO:0000256" key="4">
    <source>
        <dbReference type="ARBA" id="ARBA00022980"/>
    </source>
</evidence>
<dbReference type="GO" id="GO:1990904">
    <property type="term" value="C:ribonucleoprotein complex"/>
    <property type="evidence" value="ECO:0007669"/>
    <property type="project" value="UniProtKB-KW"/>
</dbReference>
<dbReference type="GO" id="GO:0000027">
    <property type="term" value="P:ribosomal large subunit assembly"/>
    <property type="evidence" value="ECO:0007669"/>
    <property type="project" value="UniProtKB-UniRule"/>
</dbReference>
<protein>
    <recommendedName>
        <fullName evidence="6 7">Large ribosomal subunit protein bL20</fullName>
    </recommendedName>
</protein>
<evidence type="ECO:0000256" key="3">
    <source>
        <dbReference type="ARBA" id="ARBA00022884"/>
    </source>
</evidence>
<evidence type="ECO:0000256" key="7">
    <source>
        <dbReference type="HAMAP-Rule" id="MF_00382"/>
    </source>
</evidence>
<dbReference type="PROSITE" id="PS00937">
    <property type="entry name" value="RIBOSOMAL_L20"/>
    <property type="match status" value="1"/>
</dbReference>
<evidence type="ECO:0000256" key="2">
    <source>
        <dbReference type="ARBA" id="ARBA00022730"/>
    </source>
</evidence>
<dbReference type="Gene3D" id="6.10.160.10">
    <property type="match status" value="1"/>
</dbReference>
<evidence type="ECO:0000256" key="6">
    <source>
        <dbReference type="ARBA" id="ARBA00035172"/>
    </source>
</evidence>
<dbReference type="InterPro" id="IPR035566">
    <property type="entry name" value="Ribosomal_protein_bL20_C"/>
</dbReference>
<dbReference type="Pfam" id="PF00453">
    <property type="entry name" value="Ribosomal_L20"/>
    <property type="match status" value="1"/>
</dbReference>
<dbReference type="RefSeq" id="WP_162662202.1">
    <property type="nucleotide sequence ID" value="NZ_CP048020.1"/>
</dbReference>
<accession>A0A6P1XXX0</accession>
<reference evidence="9 10" key="1">
    <citation type="submission" date="2020-01" db="EMBL/GenBank/DDBJ databases">
        <title>Complete genome sequence of a human oral phylogroup 1 Treponema sp. strain ATCC 700766, originally isolated from periodontitis dental plaque.</title>
        <authorList>
            <person name="Chan Y."/>
            <person name="Huo Y.-B."/>
            <person name="Yu X.-L."/>
            <person name="Zeng H."/>
            <person name="Leung W.-K."/>
            <person name="Watt R.M."/>
        </authorList>
    </citation>
    <scope>NUCLEOTIDE SEQUENCE [LARGE SCALE GENOMIC DNA]</scope>
    <source>
        <strain evidence="9 10">OMZ 804</strain>
    </source>
</reference>
<dbReference type="NCBIfam" id="TIGR01032">
    <property type="entry name" value="rplT_bact"/>
    <property type="match status" value="1"/>
</dbReference>
<keyword evidence="5 7" id="KW-0687">Ribonucleoprotein</keyword>
<gene>
    <name evidence="7 9" type="primary">rplT</name>
    <name evidence="9" type="ORF">GWP43_01675</name>
</gene>
<dbReference type="PANTHER" id="PTHR10986">
    <property type="entry name" value="39S RIBOSOMAL PROTEIN L20"/>
    <property type="match status" value="1"/>
</dbReference>
<dbReference type="SUPFAM" id="SSF74731">
    <property type="entry name" value="Ribosomal protein L20"/>
    <property type="match status" value="1"/>
</dbReference>
<comment type="function">
    <text evidence="7 8">Binds directly to 23S ribosomal RNA and is necessary for the in vitro assembly process of the 50S ribosomal subunit. It is not involved in the protein synthesizing functions of that subunit.</text>
</comment>
<dbReference type="InterPro" id="IPR049946">
    <property type="entry name" value="RIBOSOMAL_L20_CS"/>
</dbReference>
<evidence type="ECO:0000313" key="9">
    <source>
        <dbReference type="EMBL" id="QHX42366.1"/>
    </source>
</evidence>
<dbReference type="Proteomes" id="UP000464374">
    <property type="component" value="Chromosome"/>
</dbReference>
<dbReference type="PRINTS" id="PR00062">
    <property type="entry name" value="RIBOSOMALL20"/>
</dbReference>
<comment type="similarity">
    <text evidence="1 7 8">Belongs to the bacterial ribosomal protein bL20 family.</text>
</comment>
<dbReference type="AlphaFoldDB" id="A0A6P1XXX0"/>
<dbReference type="InterPro" id="IPR005813">
    <property type="entry name" value="Ribosomal_bL20"/>
</dbReference>
<dbReference type="Gene3D" id="1.10.1900.20">
    <property type="entry name" value="Ribosomal protein L20"/>
    <property type="match status" value="1"/>
</dbReference>
<dbReference type="CDD" id="cd07026">
    <property type="entry name" value="Ribosomal_L20"/>
    <property type="match status" value="1"/>
</dbReference>